<dbReference type="InterPro" id="IPR011991">
    <property type="entry name" value="ArsR-like_HTH"/>
</dbReference>
<reference evidence="2" key="1">
    <citation type="submission" date="2018-05" db="EMBL/GenBank/DDBJ databases">
        <title>Complete Genome Sequences of Extremely Thermoacidophilic, Metal-Mobilizing Type-Strain Members of the Archaeal Family Sulfolobaceae: Acidianus brierleyi DSM-1651T, Acidianus sulfidivorans DSM-18786T, Metallosphaera hakonensis DSM-7519T, and Metallosphaera prunae DSM-10039T.</title>
        <authorList>
            <person name="Counts J.A."/>
            <person name="Kelly R.M."/>
        </authorList>
    </citation>
    <scope>NUCLEOTIDE SEQUENCE [LARGE SCALE GENOMIC DNA]</scope>
    <source>
        <strain evidence="2">HO1-1</strain>
    </source>
</reference>
<dbReference type="Pfam" id="PF12840">
    <property type="entry name" value="HTH_20"/>
    <property type="match status" value="1"/>
</dbReference>
<dbReference type="Gene3D" id="1.10.10.10">
    <property type="entry name" value="Winged helix-like DNA-binding domain superfamily/Winged helix DNA-binding domain"/>
    <property type="match status" value="1"/>
</dbReference>
<accession>A0A2U9IWK9</accession>
<protein>
    <submittedName>
        <fullName evidence="2">Transcriptional regulator</fullName>
    </submittedName>
</protein>
<dbReference type="GeneID" id="36836222"/>
<evidence type="ECO:0000259" key="1">
    <source>
        <dbReference type="SMART" id="SM00418"/>
    </source>
</evidence>
<name>A0A2U9IWK9_9CREN</name>
<dbReference type="InterPro" id="IPR036390">
    <property type="entry name" value="WH_DNA-bd_sf"/>
</dbReference>
<dbReference type="OrthoDB" id="21363at2157"/>
<dbReference type="EMBL" id="CP029287">
    <property type="protein sequence ID" value="AWS00395.1"/>
    <property type="molecule type" value="Genomic_DNA"/>
</dbReference>
<dbReference type="CDD" id="cd00090">
    <property type="entry name" value="HTH_ARSR"/>
    <property type="match status" value="1"/>
</dbReference>
<dbReference type="InterPro" id="IPR001845">
    <property type="entry name" value="HTH_ArsR_DNA-bd_dom"/>
</dbReference>
<sequence length="383" mass="42011">MDIYEAISNPVRRRILELLEVPMTFSELSNELALDSPSLSFHLRKLNGLVVKDQEGKYHLTDEGRRALGIIRGIDSSSMLKQVVVEYLGEVKLDNEYLLKLKGEGKKLVIRNVKKVDLTGVNSDLLSDVLEVMENVKTLLCTEETYSAIRDRIHGEVTRVQENERAKIKVKNDHGAEFHLGNFLSSILSIPRFNNLVTVYDDAITFTPDLEISLDGGMISLVKGSPHLLAQCHDIEDLDLSPGKIRADGCSLRIQYPDLRTLKIDVDGGKVSLKEVKVDSLDVEMDGGMVHLDLGNREGKIKIDGGKVDGRILYGKGNSSLSLDIEGGMADLTLSIPEGVGILTSSSLDLGLTSLPKPRQGREGTLIISTQVQGGLVKVKEGD</sequence>
<proteinExistence type="predicted"/>
<dbReference type="KEGG" id="mhk:DFR87_12725"/>
<dbReference type="STRING" id="1293036.GCA_001315825_02663"/>
<dbReference type="Proteomes" id="UP000247586">
    <property type="component" value="Chromosome"/>
</dbReference>
<keyword evidence="3" id="KW-1185">Reference proteome</keyword>
<gene>
    <name evidence="2" type="ORF">DFR87_12725</name>
</gene>
<dbReference type="RefSeq" id="WP_054837245.1">
    <property type="nucleotide sequence ID" value="NZ_BBBA01000034.1"/>
</dbReference>
<dbReference type="AlphaFoldDB" id="A0A2U9IWK9"/>
<dbReference type="InterPro" id="IPR036388">
    <property type="entry name" value="WH-like_DNA-bd_sf"/>
</dbReference>
<evidence type="ECO:0000313" key="3">
    <source>
        <dbReference type="Proteomes" id="UP000247586"/>
    </source>
</evidence>
<evidence type="ECO:0000313" key="2">
    <source>
        <dbReference type="EMBL" id="AWS00395.1"/>
    </source>
</evidence>
<dbReference type="SUPFAM" id="SSF46785">
    <property type="entry name" value="Winged helix' DNA-binding domain"/>
    <property type="match status" value="1"/>
</dbReference>
<organism evidence="2 3">
    <name type="scientific">Metallosphaera hakonensis JCM 8857 = DSM 7519</name>
    <dbReference type="NCBI Taxonomy" id="1293036"/>
    <lineage>
        <taxon>Archaea</taxon>
        <taxon>Thermoproteota</taxon>
        <taxon>Thermoprotei</taxon>
        <taxon>Sulfolobales</taxon>
        <taxon>Sulfolobaceae</taxon>
        <taxon>Metallosphaera</taxon>
    </lineage>
</organism>
<feature type="domain" description="HTH arsR-type" evidence="1">
    <location>
        <begin position="2"/>
        <end position="76"/>
    </location>
</feature>
<dbReference type="SMART" id="SM00418">
    <property type="entry name" value="HTH_ARSR"/>
    <property type="match status" value="1"/>
</dbReference>
<dbReference type="GO" id="GO:0003700">
    <property type="term" value="F:DNA-binding transcription factor activity"/>
    <property type="evidence" value="ECO:0007669"/>
    <property type="project" value="InterPro"/>
</dbReference>